<dbReference type="OrthoDB" id="908009at2759"/>
<dbReference type="PANTHER" id="PTHR32176">
    <property type="entry name" value="XYLOSE ISOMERASE"/>
    <property type="match status" value="1"/>
</dbReference>
<organism evidence="1 2">
    <name type="scientific">Striga asiatica</name>
    <name type="common">Asiatic witchweed</name>
    <name type="synonym">Buchnera asiatica</name>
    <dbReference type="NCBI Taxonomy" id="4170"/>
    <lineage>
        <taxon>Eukaryota</taxon>
        <taxon>Viridiplantae</taxon>
        <taxon>Streptophyta</taxon>
        <taxon>Embryophyta</taxon>
        <taxon>Tracheophyta</taxon>
        <taxon>Spermatophyta</taxon>
        <taxon>Magnoliopsida</taxon>
        <taxon>eudicotyledons</taxon>
        <taxon>Gunneridae</taxon>
        <taxon>Pentapetalae</taxon>
        <taxon>asterids</taxon>
        <taxon>lamiids</taxon>
        <taxon>Lamiales</taxon>
        <taxon>Orobanchaceae</taxon>
        <taxon>Buchnereae</taxon>
        <taxon>Striga</taxon>
    </lineage>
</organism>
<comment type="caution">
    <text evidence="1">The sequence shown here is derived from an EMBL/GenBank/DDBJ whole genome shotgun (WGS) entry which is preliminary data.</text>
</comment>
<evidence type="ECO:0000313" key="1">
    <source>
        <dbReference type="EMBL" id="GER42797.1"/>
    </source>
</evidence>
<proteinExistence type="predicted"/>
<reference evidence="2" key="1">
    <citation type="journal article" date="2019" name="Curr. Biol.">
        <title>Genome Sequence of Striga asiatica Provides Insight into the Evolution of Plant Parasitism.</title>
        <authorList>
            <person name="Yoshida S."/>
            <person name="Kim S."/>
            <person name="Wafula E.K."/>
            <person name="Tanskanen J."/>
            <person name="Kim Y.M."/>
            <person name="Honaas L."/>
            <person name="Yang Z."/>
            <person name="Spallek T."/>
            <person name="Conn C.E."/>
            <person name="Ichihashi Y."/>
            <person name="Cheong K."/>
            <person name="Cui S."/>
            <person name="Der J.P."/>
            <person name="Gundlach H."/>
            <person name="Jiao Y."/>
            <person name="Hori C."/>
            <person name="Ishida J.K."/>
            <person name="Kasahara H."/>
            <person name="Kiba T."/>
            <person name="Kim M.S."/>
            <person name="Koo N."/>
            <person name="Laohavisit A."/>
            <person name="Lee Y.H."/>
            <person name="Lumba S."/>
            <person name="McCourt P."/>
            <person name="Mortimer J.C."/>
            <person name="Mutuku J.M."/>
            <person name="Nomura T."/>
            <person name="Sasaki-Sekimoto Y."/>
            <person name="Seto Y."/>
            <person name="Wang Y."/>
            <person name="Wakatake T."/>
            <person name="Sakakibara H."/>
            <person name="Demura T."/>
            <person name="Yamaguchi S."/>
            <person name="Yoneyama K."/>
            <person name="Manabe R.I."/>
            <person name="Nelson D.C."/>
            <person name="Schulman A.H."/>
            <person name="Timko M.P."/>
            <person name="dePamphilis C.W."/>
            <person name="Choi D."/>
            <person name="Shirasu K."/>
        </authorList>
    </citation>
    <scope>NUCLEOTIDE SEQUENCE [LARGE SCALE GENOMIC DNA]</scope>
    <source>
        <strain evidence="2">cv. UVA1</strain>
    </source>
</reference>
<dbReference type="InterPro" id="IPR016035">
    <property type="entry name" value="Acyl_Trfase/lysoPLipase"/>
</dbReference>
<dbReference type="SUPFAM" id="SSF52151">
    <property type="entry name" value="FabD/lysophospholipase-like"/>
    <property type="match status" value="1"/>
</dbReference>
<dbReference type="GO" id="GO:0047372">
    <property type="term" value="F:monoacylglycerol lipase activity"/>
    <property type="evidence" value="ECO:0007669"/>
    <property type="project" value="TreeGrafter"/>
</dbReference>
<sequence length="180" mass="20002">TLFAIEQIIENEMRTQQNNSLFANEHGRLLILSLGTGSPKRKEKYYEAKKARKWGPLGWLFSCGSTPLLDVLSLDLTDYHNPVVLQALHSQENYLRVHDDTLTGVASSLDVASEKNLSRLVKVGESLLKKPVSRVDLETGVLVPSGQGTNEEALIRLAGILSKEKRIRDAKSRDVRHEGG</sequence>
<dbReference type="Gene3D" id="3.40.1090.10">
    <property type="entry name" value="Cytosolic phospholipase A2 catalytic domain"/>
    <property type="match status" value="1"/>
</dbReference>
<dbReference type="EMBL" id="BKCP01006449">
    <property type="protein sequence ID" value="GER42797.1"/>
    <property type="molecule type" value="Genomic_DNA"/>
</dbReference>
<dbReference type="GO" id="GO:0004620">
    <property type="term" value="F:phospholipase activity"/>
    <property type="evidence" value="ECO:0007669"/>
    <property type="project" value="TreeGrafter"/>
</dbReference>
<dbReference type="PANTHER" id="PTHR32176:SF120">
    <property type="entry name" value="PATATIN"/>
    <property type="match status" value="1"/>
</dbReference>
<dbReference type="AlphaFoldDB" id="A0A5A7QEJ1"/>
<protein>
    <submittedName>
        <fullName evidence="1">Patatin</fullName>
    </submittedName>
</protein>
<name>A0A5A7QEJ1_STRAF</name>
<feature type="non-terminal residue" evidence="1">
    <location>
        <position position="1"/>
    </location>
</feature>
<evidence type="ECO:0000313" key="2">
    <source>
        <dbReference type="Proteomes" id="UP000325081"/>
    </source>
</evidence>
<dbReference type="Proteomes" id="UP000325081">
    <property type="component" value="Unassembled WGS sequence"/>
</dbReference>
<keyword evidence="2" id="KW-1185">Reference proteome</keyword>
<accession>A0A5A7QEJ1</accession>
<gene>
    <name evidence="1" type="ORF">STAS_19607</name>
</gene>